<dbReference type="Gene3D" id="3.30.70.20">
    <property type="match status" value="1"/>
</dbReference>
<dbReference type="PANTHER" id="PTHR43122:SF1">
    <property type="entry name" value="IRON-SULFUR-BINDING PROTEIN"/>
    <property type="match status" value="1"/>
</dbReference>
<evidence type="ECO:0000313" key="5">
    <source>
        <dbReference type="EMBL" id="BCI60267.1"/>
    </source>
</evidence>
<dbReference type="InterPro" id="IPR017900">
    <property type="entry name" value="4Fe4S_Fe_S_CS"/>
</dbReference>
<dbReference type="AlphaFoldDB" id="A0A7I8D0H1"/>
<protein>
    <submittedName>
        <fullName evidence="5">2-oxoacid:acceptor oxidoreductase subunit delta</fullName>
    </submittedName>
</protein>
<keyword evidence="2" id="KW-0408">Iron</keyword>
<feature type="domain" description="4Fe-4S ferredoxin-type" evidence="4">
    <location>
        <begin position="40"/>
        <end position="68"/>
    </location>
</feature>
<evidence type="ECO:0000259" key="4">
    <source>
        <dbReference type="PROSITE" id="PS51379"/>
    </source>
</evidence>
<dbReference type="KEGG" id="sman:C12CBH8_09060"/>
<evidence type="ECO:0000256" key="1">
    <source>
        <dbReference type="ARBA" id="ARBA00022723"/>
    </source>
</evidence>
<evidence type="ECO:0000256" key="2">
    <source>
        <dbReference type="ARBA" id="ARBA00023004"/>
    </source>
</evidence>
<dbReference type="Proteomes" id="UP000593890">
    <property type="component" value="Chromosome"/>
</dbReference>
<dbReference type="SUPFAM" id="SSF54862">
    <property type="entry name" value="4Fe-4S ferredoxins"/>
    <property type="match status" value="1"/>
</dbReference>
<organism evidence="5 6">
    <name type="scientific">Solibaculum mannosilyticum</name>
    <dbReference type="NCBI Taxonomy" id="2780922"/>
    <lineage>
        <taxon>Bacteria</taxon>
        <taxon>Bacillati</taxon>
        <taxon>Bacillota</taxon>
        <taxon>Clostridia</taxon>
        <taxon>Eubacteriales</taxon>
        <taxon>Oscillospiraceae</taxon>
        <taxon>Solibaculum</taxon>
    </lineage>
</organism>
<evidence type="ECO:0000256" key="3">
    <source>
        <dbReference type="ARBA" id="ARBA00023014"/>
    </source>
</evidence>
<gene>
    <name evidence="5" type="ORF">C12CBH8_09060</name>
</gene>
<accession>A0A7I8D0H1</accession>
<dbReference type="GO" id="GO:0046872">
    <property type="term" value="F:metal ion binding"/>
    <property type="evidence" value="ECO:0007669"/>
    <property type="project" value="UniProtKB-KW"/>
</dbReference>
<dbReference type="PROSITE" id="PS00198">
    <property type="entry name" value="4FE4S_FER_1"/>
    <property type="match status" value="1"/>
</dbReference>
<reference evidence="6" key="1">
    <citation type="submission" date="2020-07" db="EMBL/GenBank/DDBJ databases">
        <title>Complete genome sequencing of Clostridia bacterium strain 12CBH8.</title>
        <authorList>
            <person name="Sakamoto M."/>
            <person name="Murakami T."/>
            <person name="Mori H."/>
        </authorList>
    </citation>
    <scope>NUCLEOTIDE SEQUENCE [LARGE SCALE GENOMIC DNA]</scope>
    <source>
        <strain evidence="6">12CBH8</strain>
    </source>
</reference>
<keyword evidence="3" id="KW-0411">Iron-sulfur</keyword>
<dbReference type="PANTHER" id="PTHR43122">
    <property type="entry name" value="FERREDOXIN SUBUNIT OF PYRUVATE:FLAVODOXIN OXIDOREDUCTASE-RELATED"/>
    <property type="match status" value="1"/>
</dbReference>
<proteinExistence type="predicted"/>
<dbReference type="EMBL" id="AP023321">
    <property type="protein sequence ID" value="BCI60267.1"/>
    <property type="molecule type" value="Genomic_DNA"/>
</dbReference>
<sequence>MPRIIVNTEVCKGCELCAAACPRKIIGYEKDKINSKGYHPAVLLDEEKCIGCAMCATMCPDCAIIVER</sequence>
<evidence type="ECO:0000313" key="6">
    <source>
        <dbReference type="Proteomes" id="UP000593890"/>
    </source>
</evidence>
<dbReference type="RefSeq" id="WP_090263540.1">
    <property type="nucleotide sequence ID" value="NZ_AP023321.1"/>
</dbReference>
<name>A0A7I8D0H1_9FIRM</name>
<dbReference type="GO" id="GO:0051536">
    <property type="term" value="F:iron-sulfur cluster binding"/>
    <property type="evidence" value="ECO:0007669"/>
    <property type="project" value="UniProtKB-KW"/>
</dbReference>
<feature type="domain" description="4Fe-4S ferredoxin-type" evidence="4">
    <location>
        <begin position="2"/>
        <end position="31"/>
    </location>
</feature>
<dbReference type="Pfam" id="PF12838">
    <property type="entry name" value="Fer4_7"/>
    <property type="match status" value="1"/>
</dbReference>
<keyword evidence="1" id="KW-0479">Metal-binding</keyword>
<keyword evidence="6" id="KW-1185">Reference proteome</keyword>
<dbReference type="InterPro" id="IPR017896">
    <property type="entry name" value="4Fe4S_Fe-S-bd"/>
</dbReference>
<dbReference type="PROSITE" id="PS51379">
    <property type="entry name" value="4FE4S_FER_2"/>
    <property type="match status" value="2"/>
</dbReference>